<evidence type="ECO:0000313" key="4">
    <source>
        <dbReference type="EMBL" id="KAK7030391.1"/>
    </source>
</evidence>
<accession>A0AAW0BUB9</accession>
<dbReference type="Pfam" id="PF20153">
    <property type="entry name" value="DUF6535"/>
    <property type="match status" value="1"/>
</dbReference>
<dbReference type="EMBL" id="JAYKXP010000076">
    <property type="protein sequence ID" value="KAK7030391.1"/>
    <property type="molecule type" value="Genomic_DNA"/>
</dbReference>
<gene>
    <name evidence="4" type="ORF">VNI00_014135</name>
</gene>
<keyword evidence="2" id="KW-1133">Transmembrane helix</keyword>
<feature type="transmembrane region" description="Helical" evidence="2">
    <location>
        <begin position="181"/>
        <end position="203"/>
    </location>
</feature>
<feature type="region of interest" description="Disordered" evidence="1">
    <location>
        <begin position="11"/>
        <end position="31"/>
    </location>
</feature>
<feature type="transmembrane region" description="Helical" evidence="2">
    <location>
        <begin position="215"/>
        <end position="237"/>
    </location>
</feature>
<keyword evidence="5" id="KW-1185">Reference proteome</keyword>
<feature type="transmembrane region" description="Helical" evidence="2">
    <location>
        <begin position="130"/>
        <end position="148"/>
    </location>
</feature>
<dbReference type="AlphaFoldDB" id="A0AAW0BUB9"/>
<keyword evidence="2" id="KW-0812">Transmembrane</keyword>
<proteinExistence type="predicted"/>
<dbReference type="Proteomes" id="UP001383192">
    <property type="component" value="Unassembled WGS sequence"/>
</dbReference>
<evidence type="ECO:0000256" key="2">
    <source>
        <dbReference type="SAM" id="Phobius"/>
    </source>
</evidence>
<feature type="domain" description="DUF6535" evidence="3">
    <location>
        <begin position="37"/>
        <end position="210"/>
    </location>
</feature>
<comment type="caution">
    <text evidence="4">The sequence shown here is derived from an EMBL/GenBank/DDBJ whole genome shotgun (WGS) entry which is preliminary data.</text>
</comment>
<sequence length="633" mass="72685">MALGADTEILDDPGIRATGSQSRAEKNGVQSSVDESWEKMLKEVNRYDDDMVKNWKEDIDTLLVFAGLFSAVVTAFLIESYKWLSEDPADTTVVLLKQISQQLNNGNTSSPSNSEQEFSVAPSAVRINCYWFLSLILSLTSGLFALLCKQWLREHRRDTPTRTPSEALALRHIRSQSLRRWGVPSFLSALPILLEIALLLFFAGVLDLLSSLHHIPFILVAVVVGLSAMLYFLTALLPTLSIPSKGFFHAPDWPDIRPPQWICPYKSPQAWAVYYILCSMMKPVLNIGPIANKLKSWGWYYPLKYPASDWSTFDLEVVRRYDVNPFSFPVDQPVNLRLYEISGLSWLVTMFKDSPSLLPHLKNVLASWTPGVLLPTIFESRYWVWTMWDEVEPWDVDAMLLDEPWAKREGLGEYFNLSRKPFNPEEEILSSKRGVQLLYYQQCWIALSRSEKVADPVRLIQDSIHYFKKTGILQSCGISFYIPFTVLDRLWTHWDPEVRIKSTWLLGDLVKAWNEYPGPEAVADERLAFVMALARHINRQHSISVLVAQTEGHNFLRLIHQYILSHRLYQPWSSFDVRNRRLLMGEWQRAMDRVHEVGQLPDGFFARIPEMTGLNEQAVPASNVVLDDHLPIN</sequence>
<dbReference type="InterPro" id="IPR045338">
    <property type="entry name" value="DUF6535"/>
</dbReference>
<feature type="transmembrane region" description="Helical" evidence="2">
    <location>
        <begin position="61"/>
        <end position="78"/>
    </location>
</feature>
<protein>
    <recommendedName>
        <fullName evidence="3">DUF6535 domain-containing protein</fullName>
    </recommendedName>
</protein>
<name>A0AAW0BUB9_9AGAR</name>
<reference evidence="4 5" key="1">
    <citation type="submission" date="2024-01" db="EMBL/GenBank/DDBJ databases">
        <title>A draft genome for a cacao thread blight-causing isolate of Paramarasmius palmivorus.</title>
        <authorList>
            <person name="Baruah I.K."/>
            <person name="Bukari Y."/>
            <person name="Amoako-Attah I."/>
            <person name="Meinhardt L.W."/>
            <person name="Bailey B.A."/>
            <person name="Cohen S.P."/>
        </authorList>
    </citation>
    <scope>NUCLEOTIDE SEQUENCE [LARGE SCALE GENOMIC DNA]</scope>
    <source>
        <strain evidence="4 5">GH-12</strain>
    </source>
</reference>
<evidence type="ECO:0000259" key="3">
    <source>
        <dbReference type="Pfam" id="PF20153"/>
    </source>
</evidence>
<evidence type="ECO:0000313" key="5">
    <source>
        <dbReference type="Proteomes" id="UP001383192"/>
    </source>
</evidence>
<evidence type="ECO:0000256" key="1">
    <source>
        <dbReference type="SAM" id="MobiDB-lite"/>
    </source>
</evidence>
<feature type="compositionally biased region" description="Polar residues" evidence="1">
    <location>
        <begin position="18"/>
        <end position="31"/>
    </location>
</feature>
<organism evidence="4 5">
    <name type="scientific">Paramarasmius palmivorus</name>
    <dbReference type="NCBI Taxonomy" id="297713"/>
    <lineage>
        <taxon>Eukaryota</taxon>
        <taxon>Fungi</taxon>
        <taxon>Dikarya</taxon>
        <taxon>Basidiomycota</taxon>
        <taxon>Agaricomycotina</taxon>
        <taxon>Agaricomycetes</taxon>
        <taxon>Agaricomycetidae</taxon>
        <taxon>Agaricales</taxon>
        <taxon>Marasmiineae</taxon>
        <taxon>Marasmiaceae</taxon>
        <taxon>Paramarasmius</taxon>
    </lineage>
</organism>
<keyword evidence="2" id="KW-0472">Membrane</keyword>